<dbReference type="EMBL" id="JANFYT010000027">
    <property type="protein sequence ID" value="MCQ4815113.1"/>
    <property type="molecule type" value="Genomic_DNA"/>
</dbReference>
<sequence length="272" mass="30056">MNINLEGLPAMLEKVTFASLLPALLYLMGGLLIVKIVMGALTKALERSGIEKTLHKFVLTLIKLTLYFIVFMTVAGALGIQITSFVAILSVAGLAISLSLQGVLSNLSSGVMLLSVKPFKVGDYVEVGGVGGTVREIGFIHTKVSTVDNKIIYIPNSEVSSSKIVNYTNEDKRRVDFVFSAGYDCPVETVKLAIREAIEKFPQVFAEPAPFVRVGAYKDSVIEYTVRLWCKTDDYWNLYYDIMEAVPESYAKHGVEMSYPHLNVHMVNDQDN</sequence>
<dbReference type="AlphaFoldDB" id="A0AAW5KBE2"/>
<evidence type="ECO:0000256" key="4">
    <source>
        <dbReference type="ARBA" id="ARBA00022692"/>
    </source>
</evidence>
<feature type="transmembrane region" description="Helical" evidence="7">
    <location>
        <begin position="84"/>
        <end position="104"/>
    </location>
</feature>
<evidence type="ECO:0000313" key="11">
    <source>
        <dbReference type="Proteomes" id="UP001205919"/>
    </source>
</evidence>
<dbReference type="InterPro" id="IPR011014">
    <property type="entry name" value="MscS_channel_TM-2"/>
</dbReference>
<keyword evidence="3" id="KW-1003">Cell membrane</keyword>
<protein>
    <submittedName>
        <fullName evidence="10">Mechanosensitive ion channel</fullName>
    </submittedName>
</protein>
<dbReference type="GO" id="GO:0008381">
    <property type="term" value="F:mechanosensitive monoatomic ion channel activity"/>
    <property type="evidence" value="ECO:0007669"/>
    <property type="project" value="InterPro"/>
</dbReference>
<dbReference type="RefSeq" id="WP_008709273.1">
    <property type="nucleotide sequence ID" value="NZ_CABKQM010000003.1"/>
</dbReference>
<reference evidence="10 11" key="1">
    <citation type="submission" date="2022-06" db="EMBL/GenBank/DDBJ databases">
        <title>Isolation of gut microbiota from human fecal samples.</title>
        <authorList>
            <person name="Pamer E.G."/>
            <person name="Barat B."/>
            <person name="Waligurski E."/>
            <person name="Medina S."/>
            <person name="Paddock L."/>
            <person name="Mostad J."/>
        </authorList>
    </citation>
    <scope>NUCLEOTIDE SEQUENCE [LARGE SCALE GENOMIC DNA]</scope>
    <source>
        <strain evidence="10 11">DFI.9.90</strain>
    </source>
</reference>
<dbReference type="GeneID" id="95755045"/>
<evidence type="ECO:0000256" key="3">
    <source>
        <dbReference type="ARBA" id="ARBA00022475"/>
    </source>
</evidence>
<comment type="caution">
    <text evidence="10">The sequence shown here is derived from an EMBL/GenBank/DDBJ whole genome shotgun (WGS) entry which is preliminary data.</text>
</comment>
<dbReference type="Gene3D" id="3.30.70.100">
    <property type="match status" value="1"/>
</dbReference>
<comment type="similarity">
    <text evidence="2">Belongs to the MscS (TC 1.A.23) family.</text>
</comment>
<dbReference type="Proteomes" id="UP001205919">
    <property type="component" value="Unassembled WGS sequence"/>
</dbReference>
<dbReference type="SUPFAM" id="SSF50182">
    <property type="entry name" value="Sm-like ribonucleoproteins"/>
    <property type="match status" value="1"/>
</dbReference>
<dbReference type="InterPro" id="IPR045275">
    <property type="entry name" value="MscS_archaea/bacteria_type"/>
</dbReference>
<gene>
    <name evidence="10" type="ORF">NE630_11790</name>
</gene>
<dbReference type="InterPro" id="IPR011066">
    <property type="entry name" value="MscS_channel_C_sf"/>
</dbReference>
<keyword evidence="6 7" id="KW-0472">Membrane</keyword>
<dbReference type="SUPFAM" id="SSF82689">
    <property type="entry name" value="Mechanosensitive channel protein MscS (YggB), C-terminal domain"/>
    <property type="match status" value="1"/>
</dbReference>
<feature type="transmembrane region" description="Helical" evidence="7">
    <location>
        <begin position="20"/>
        <end position="45"/>
    </location>
</feature>
<evidence type="ECO:0000256" key="1">
    <source>
        <dbReference type="ARBA" id="ARBA00004651"/>
    </source>
</evidence>
<feature type="transmembrane region" description="Helical" evidence="7">
    <location>
        <begin position="57"/>
        <end position="78"/>
    </location>
</feature>
<proteinExistence type="inferred from homology"/>
<evidence type="ECO:0000313" key="10">
    <source>
        <dbReference type="EMBL" id="MCQ4815113.1"/>
    </source>
</evidence>
<dbReference type="PANTHER" id="PTHR30221">
    <property type="entry name" value="SMALL-CONDUCTANCE MECHANOSENSITIVE CHANNEL"/>
    <property type="match status" value="1"/>
</dbReference>
<dbReference type="PROSITE" id="PS01246">
    <property type="entry name" value="UPF0003"/>
    <property type="match status" value="1"/>
</dbReference>
<dbReference type="InterPro" id="IPR049278">
    <property type="entry name" value="MS_channel_C"/>
</dbReference>
<keyword evidence="11" id="KW-1185">Reference proteome</keyword>
<evidence type="ECO:0000256" key="5">
    <source>
        <dbReference type="ARBA" id="ARBA00022989"/>
    </source>
</evidence>
<evidence type="ECO:0000256" key="2">
    <source>
        <dbReference type="ARBA" id="ARBA00008017"/>
    </source>
</evidence>
<evidence type="ECO:0000259" key="9">
    <source>
        <dbReference type="Pfam" id="PF21082"/>
    </source>
</evidence>
<feature type="domain" description="Mechanosensitive ion channel MscS C-terminal" evidence="9">
    <location>
        <begin position="175"/>
        <end position="257"/>
    </location>
</feature>
<organism evidence="10 11">
    <name type="scientific">Cloacibacillus evryensis</name>
    <dbReference type="NCBI Taxonomy" id="508460"/>
    <lineage>
        <taxon>Bacteria</taxon>
        <taxon>Thermotogati</taxon>
        <taxon>Synergistota</taxon>
        <taxon>Synergistia</taxon>
        <taxon>Synergistales</taxon>
        <taxon>Synergistaceae</taxon>
        <taxon>Cloacibacillus</taxon>
    </lineage>
</organism>
<accession>A0AAW5KBE2</accession>
<dbReference type="InterPro" id="IPR023408">
    <property type="entry name" value="MscS_beta-dom_sf"/>
</dbReference>
<dbReference type="Pfam" id="PF00924">
    <property type="entry name" value="MS_channel_2nd"/>
    <property type="match status" value="1"/>
</dbReference>
<dbReference type="InterPro" id="IPR006686">
    <property type="entry name" value="MscS_channel_CS"/>
</dbReference>
<dbReference type="PANTHER" id="PTHR30221:SF1">
    <property type="entry name" value="SMALL-CONDUCTANCE MECHANOSENSITIVE CHANNEL"/>
    <property type="match status" value="1"/>
</dbReference>
<dbReference type="Pfam" id="PF21082">
    <property type="entry name" value="MS_channel_3rd"/>
    <property type="match status" value="1"/>
</dbReference>
<comment type="subcellular location">
    <subcellularLocation>
        <location evidence="1">Cell membrane</location>
        <topology evidence="1">Multi-pass membrane protein</topology>
    </subcellularLocation>
</comment>
<dbReference type="SUPFAM" id="SSF82861">
    <property type="entry name" value="Mechanosensitive channel protein MscS (YggB), transmembrane region"/>
    <property type="match status" value="1"/>
</dbReference>
<dbReference type="GO" id="GO:0005886">
    <property type="term" value="C:plasma membrane"/>
    <property type="evidence" value="ECO:0007669"/>
    <property type="project" value="UniProtKB-SubCell"/>
</dbReference>
<dbReference type="Gene3D" id="1.10.287.1260">
    <property type="match status" value="1"/>
</dbReference>
<dbReference type="InterPro" id="IPR010920">
    <property type="entry name" value="LSM_dom_sf"/>
</dbReference>
<dbReference type="Gene3D" id="2.30.30.60">
    <property type="match status" value="1"/>
</dbReference>
<feature type="domain" description="Mechanosensitive ion channel MscS" evidence="8">
    <location>
        <begin position="103"/>
        <end position="168"/>
    </location>
</feature>
<keyword evidence="5 7" id="KW-1133">Transmembrane helix</keyword>
<evidence type="ECO:0000256" key="7">
    <source>
        <dbReference type="SAM" id="Phobius"/>
    </source>
</evidence>
<evidence type="ECO:0000256" key="6">
    <source>
        <dbReference type="ARBA" id="ARBA00023136"/>
    </source>
</evidence>
<dbReference type="InterPro" id="IPR006685">
    <property type="entry name" value="MscS_channel_2nd"/>
</dbReference>
<keyword evidence="4 7" id="KW-0812">Transmembrane</keyword>
<evidence type="ECO:0000259" key="8">
    <source>
        <dbReference type="Pfam" id="PF00924"/>
    </source>
</evidence>
<name>A0AAW5KBE2_9BACT</name>